<evidence type="ECO:0000313" key="3">
    <source>
        <dbReference type="Proteomes" id="UP000000365"/>
    </source>
</evidence>
<proteinExistence type="predicted"/>
<feature type="compositionally biased region" description="Basic residues" evidence="1">
    <location>
        <begin position="14"/>
        <end position="23"/>
    </location>
</feature>
<dbReference type="STRING" id="410358.Mlab_0011"/>
<gene>
    <name evidence="2" type="ordered locus">Mlab_0011</name>
</gene>
<dbReference type="HOGENOM" id="CLU_1014155_0_0_2"/>
<keyword evidence="3" id="KW-1185">Reference proteome</keyword>
<sequence>MYLFIMSDTSAPAPKKRTVKSKKDKTPEPKPVKIPETDLPAEETTAQSNEQPADTHKPVPEQFLTDLGSLAEILEANPTILEPIREVFEYHLVDPIDRKTFPKLVNAMSMLLGANATMVLMTACHVNSAAFFDDLLHAIKEEKQKSAVWIIQHLTSLYGNRVQQAYTLSAGTMDEDWHMIDVNTYKREGDTPLWILSLELVLYNGTETKITMTPDSVFQLVEILSAELAKNIPKENVDEGLITKCEKNFTAFYEKFYKGKDEERNEDEHPPGYA</sequence>
<accession>A2SPD3</accession>
<reference evidence="2 3" key="1">
    <citation type="journal article" date="2009" name="Stand. Genomic Sci.">
        <title>Complete genome sequence of Methanocorpusculum labreanum type strain Z.</title>
        <authorList>
            <person name="Anderson I.J."/>
            <person name="Sieprawska-Lupa M."/>
            <person name="Goltsman E."/>
            <person name="Lapidus A."/>
            <person name="Copeland A."/>
            <person name="Glavina Del Rio T."/>
            <person name="Tice H."/>
            <person name="Dalin E."/>
            <person name="Barry K."/>
            <person name="Pitluck S."/>
            <person name="Hauser L."/>
            <person name="Land M."/>
            <person name="Lucas S."/>
            <person name="Richardson P."/>
            <person name="Whitman W.B."/>
            <person name="Kyrpides N.C."/>
        </authorList>
    </citation>
    <scope>NUCLEOTIDE SEQUENCE [LARGE SCALE GENOMIC DNA]</scope>
    <source>
        <strain evidence="3">ATCC 43576 / DSM 4855 / Z</strain>
    </source>
</reference>
<protein>
    <submittedName>
        <fullName evidence="2">Uncharacterized protein</fullName>
    </submittedName>
</protein>
<organism evidence="2 3">
    <name type="scientific">Methanocorpusculum labreanum (strain ATCC 43576 / DSM 4855 / Z)</name>
    <dbReference type="NCBI Taxonomy" id="410358"/>
    <lineage>
        <taxon>Archaea</taxon>
        <taxon>Methanobacteriati</taxon>
        <taxon>Methanobacteriota</taxon>
        <taxon>Stenosarchaea group</taxon>
        <taxon>Methanomicrobia</taxon>
        <taxon>Methanomicrobiales</taxon>
        <taxon>Methanocorpusculaceae</taxon>
        <taxon>Methanocorpusculum</taxon>
    </lineage>
</organism>
<evidence type="ECO:0000313" key="2">
    <source>
        <dbReference type="EMBL" id="ABN06189.1"/>
    </source>
</evidence>
<dbReference type="Proteomes" id="UP000000365">
    <property type="component" value="Chromosome"/>
</dbReference>
<evidence type="ECO:0000256" key="1">
    <source>
        <dbReference type="SAM" id="MobiDB-lite"/>
    </source>
</evidence>
<name>A2SPD3_METLZ</name>
<dbReference type="KEGG" id="mla:Mlab_0011"/>
<feature type="region of interest" description="Disordered" evidence="1">
    <location>
        <begin position="1"/>
        <end position="60"/>
    </location>
</feature>
<dbReference type="AlphaFoldDB" id="A2SPD3"/>
<dbReference type="EMBL" id="CP000559">
    <property type="protein sequence ID" value="ABN06189.1"/>
    <property type="molecule type" value="Genomic_DNA"/>
</dbReference>
<feature type="compositionally biased region" description="Basic and acidic residues" evidence="1">
    <location>
        <begin position="24"/>
        <end position="36"/>
    </location>
</feature>